<dbReference type="OrthoDB" id="291007at2759"/>
<keyword evidence="4 5" id="KW-1015">Disulfide bond</keyword>
<gene>
    <name evidence="9 11 12" type="ORF">SRAE_2000289800</name>
</gene>
<dbReference type="WBParaSite" id="SRAE_2000289800.1">
    <property type="protein sequence ID" value="SRAE_2000289800.1"/>
    <property type="gene ID" value="WBGene00263112"/>
</dbReference>
<reference evidence="11" key="2">
    <citation type="submission" date="2020-12" db="UniProtKB">
        <authorList>
            <consortium name="WormBaseParasite"/>
        </authorList>
    </citation>
    <scope>IDENTIFICATION</scope>
</reference>
<keyword evidence="1 6" id="KW-0479">Metal-binding</keyword>
<keyword evidence="7" id="KW-0812">Transmembrane</keyword>
<dbReference type="InterPro" id="IPR001506">
    <property type="entry name" value="Peptidase_M12A"/>
</dbReference>
<keyword evidence="3 6" id="KW-0482">Metalloprotease</keyword>
<protein>
    <recommendedName>
        <fullName evidence="6">Metalloendopeptidase</fullName>
        <ecNumber evidence="6">3.4.24.-</ecNumber>
    </recommendedName>
</protein>
<evidence type="ECO:0000256" key="3">
    <source>
        <dbReference type="ARBA" id="ARBA00023049"/>
    </source>
</evidence>
<dbReference type="GeneID" id="36380605"/>
<keyword evidence="10" id="KW-1185">Reference proteome</keyword>
<dbReference type="PROSITE" id="PS01186">
    <property type="entry name" value="EGF_2"/>
    <property type="match status" value="1"/>
</dbReference>
<evidence type="ECO:0000313" key="12">
    <source>
        <dbReference type="WormBase" id="SRAE_2000289800"/>
    </source>
</evidence>
<dbReference type="STRING" id="34506.A0A090LL44"/>
<keyword evidence="6" id="KW-0378">Hydrolase</keyword>
<keyword evidence="7" id="KW-0472">Membrane</keyword>
<dbReference type="RefSeq" id="XP_024507440.1">
    <property type="nucleotide sequence ID" value="XM_024654021.1"/>
</dbReference>
<dbReference type="PRINTS" id="PR00480">
    <property type="entry name" value="ASTACIN"/>
</dbReference>
<comment type="caution">
    <text evidence="5">Lacks conserved residue(s) required for the propagation of feature annotation.</text>
</comment>
<evidence type="ECO:0000256" key="4">
    <source>
        <dbReference type="ARBA" id="ARBA00023157"/>
    </source>
</evidence>
<name>A0A090LL44_STRRB</name>
<feature type="transmembrane region" description="Helical" evidence="7">
    <location>
        <begin position="7"/>
        <end position="28"/>
    </location>
</feature>
<keyword evidence="7" id="KW-1133">Transmembrane helix</keyword>
<evidence type="ECO:0000313" key="9">
    <source>
        <dbReference type="EMBL" id="CEF68240.1"/>
    </source>
</evidence>
<dbReference type="PROSITE" id="PS51864">
    <property type="entry name" value="ASTACIN"/>
    <property type="match status" value="1"/>
</dbReference>
<dbReference type="GO" id="GO:0004222">
    <property type="term" value="F:metalloendopeptidase activity"/>
    <property type="evidence" value="ECO:0007669"/>
    <property type="project" value="UniProtKB-UniRule"/>
</dbReference>
<dbReference type="Pfam" id="PF01400">
    <property type="entry name" value="Astacin"/>
    <property type="match status" value="1"/>
</dbReference>
<dbReference type="InterPro" id="IPR000742">
    <property type="entry name" value="EGF"/>
</dbReference>
<reference evidence="9 10" key="1">
    <citation type="submission" date="2014-09" db="EMBL/GenBank/DDBJ databases">
        <authorList>
            <person name="Martin A.A."/>
        </authorList>
    </citation>
    <scope>NUCLEOTIDE SEQUENCE</scope>
    <source>
        <strain evidence="10">ED321</strain>
        <strain evidence="9">ED321 Heterogonic</strain>
    </source>
</reference>
<dbReference type="EC" id="3.4.24.-" evidence="6"/>
<organism evidence="9">
    <name type="scientific">Strongyloides ratti</name>
    <name type="common">Parasitic roundworm</name>
    <dbReference type="NCBI Taxonomy" id="34506"/>
    <lineage>
        <taxon>Eukaryota</taxon>
        <taxon>Metazoa</taxon>
        <taxon>Ecdysozoa</taxon>
        <taxon>Nematoda</taxon>
        <taxon>Chromadorea</taxon>
        <taxon>Rhabditida</taxon>
        <taxon>Tylenchina</taxon>
        <taxon>Panagrolaimomorpha</taxon>
        <taxon>Strongyloidoidea</taxon>
        <taxon>Strongyloididae</taxon>
        <taxon>Strongyloides</taxon>
    </lineage>
</organism>
<dbReference type="SMART" id="SM00235">
    <property type="entry name" value="ZnMc"/>
    <property type="match status" value="1"/>
</dbReference>
<dbReference type="SUPFAM" id="SSF55486">
    <property type="entry name" value="Metalloproteases ('zincins'), catalytic domain"/>
    <property type="match status" value="1"/>
</dbReference>
<dbReference type="GO" id="GO:0008270">
    <property type="term" value="F:zinc ion binding"/>
    <property type="evidence" value="ECO:0007669"/>
    <property type="project" value="InterPro"/>
</dbReference>
<evidence type="ECO:0000313" key="10">
    <source>
        <dbReference type="Proteomes" id="UP000035682"/>
    </source>
</evidence>
<dbReference type="InterPro" id="IPR006026">
    <property type="entry name" value="Peptidase_Metallo"/>
</dbReference>
<dbReference type="EMBL" id="LN609529">
    <property type="protein sequence ID" value="CEF68240.1"/>
    <property type="molecule type" value="Genomic_DNA"/>
</dbReference>
<keyword evidence="2 6" id="KW-0862">Zinc</keyword>
<evidence type="ECO:0000256" key="2">
    <source>
        <dbReference type="ARBA" id="ARBA00022833"/>
    </source>
</evidence>
<comment type="cofactor">
    <cofactor evidence="6">
        <name>Zn(2+)</name>
        <dbReference type="ChEBI" id="CHEBI:29105"/>
    </cofactor>
    <text evidence="6">Binds 1 zinc ion per subunit.</text>
</comment>
<dbReference type="Proteomes" id="UP000035682">
    <property type="component" value="Unplaced"/>
</dbReference>
<evidence type="ECO:0000256" key="7">
    <source>
        <dbReference type="SAM" id="Phobius"/>
    </source>
</evidence>
<feature type="disulfide bond" evidence="5">
    <location>
        <begin position="108"/>
        <end position="263"/>
    </location>
</feature>
<evidence type="ECO:0000313" key="11">
    <source>
        <dbReference type="WBParaSite" id="SRAE_2000289800.1"/>
    </source>
</evidence>
<dbReference type="Gene3D" id="3.40.390.10">
    <property type="entry name" value="Collagenase (Catalytic Domain)"/>
    <property type="match status" value="1"/>
</dbReference>
<sequence>MINIKIVFLYSIFYILYIFPYIVTTANFSSNEVYIKKRNIKRSIEEINNFKYDNEIIDNLSINNRKKRSIRIRLGKYRWTTLIDYYVYFPLNVFSIRRALKILETATCLRFKEEHSIKNCRSGLRFSASSFYDSHLGRQTANSYQNIEIVKEYFNEGMILRMVLRALGVIYEHTRVDRNYYVKVVEENIKPFAKKYFEIYKKHVFTHCIIPYEYGSLMHFGMYNFSRNGGKTLIPRDRLYENTIGQTDMLTFNDVRTLNWYYCSDVCKIKIRCKNHGYQNPNDCSRCICIEGFVGDHCEKFARTRPYCKTSEIFVTNELVFFNISGVKNCVYHVMTNSFSKIKIILLKVRIDFLYPTTCSIGNTLEIKFLRDKTLAGARFCHQKFSKFIKSQNNYVIIQYNSYNPKSYVHMYFKRSH</sequence>
<accession>A0A090LL44</accession>
<dbReference type="PANTHER" id="PTHR10127">
    <property type="entry name" value="DISCOIDIN, CUB, EGF, LAMININ , AND ZINC METALLOPROTEASE DOMAIN CONTAINING"/>
    <property type="match status" value="1"/>
</dbReference>
<dbReference type="AlphaFoldDB" id="A0A090LL44"/>
<dbReference type="PROSITE" id="PS00022">
    <property type="entry name" value="EGF_1"/>
    <property type="match status" value="1"/>
</dbReference>
<dbReference type="CTD" id="36380605"/>
<proteinExistence type="predicted"/>
<dbReference type="InterPro" id="IPR024079">
    <property type="entry name" value="MetalloPept_cat_dom_sf"/>
</dbReference>
<keyword evidence="6" id="KW-0645">Protease</keyword>
<feature type="domain" description="Peptidase M12A" evidence="8">
    <location>
        <begin position="68"/>
        <end position="264"/>
    </location>
</feature>
<dbReference type="PANTHER" id="PTHR10127:SF802">
    <property type="entry name" value="ZINC METALLOPROTEINASE NAS-10"/>
    <property type="match status" value="1"/>
</dbReference>
<evidence type="ECO:0000256" key="6">
    <source>
        <dbReference type="RuleBase" id="RU361183"/>
    </source>
</evidence>
<evidence type="ECO:0000256" key="5">
    <source>
        <dbReference type="PROSITE-ProRule" id="PRU01211"/>
    </source>
</evidence>
<dbReference type="WormBase" id="SRAE_2000289800">
    <property type="protein sequence ID" value="SRP02152"/>
    <property type="gene ID" value="WBGene00263112"/>
</dbReference>
<evidence type="ECO:0000256" key="1">
    <source>
        <dbReference type="ARBA" id="ARBA00022723"/>
    </source>
</evidence>
<evidence type="ECO:0000259" key="8">
    <source>
        <dbReference type="PROSITE" id="PS51864"/>
    </source>
</evidence>
<dbReference type="GO" id="GO:0006508">
    <property type="term" value="P:proteolysis"/>
    <property type="evidence" value="ECO:0007669"/>
    <property type="project" value="UniProtKB-KW"/>
</dbReference>